<protein>
    <submittedName>
        <fullName evidence="2">Uncharacterized protein</fullName>
    </submittedName>
</protein>
<name>A0A150GFK7_GONPE</name>
<evidence type="ECO:0000313" key="3">
    <source>
        <dbReference type="Proteomes" id="UP000075714"/>
    </source>
</evidence>
<dbReference type="AlphaFoldDB" id="A0A150GFK7"/>
<feature type="region of interest" description="Disordered" evidence="1">
    <location>
        <begin position="1"/>
        <end position="33"/>
    </location>
</feature>
<reference evidence="3" key="1">
    <citation type="journal article" date="2016" name="Nat. Commun.">
        <title>The Gonium pectorale genome demonstrates co-option of cell cycle regulation during the evolution of multicellularity.</title>
        <authorList>
            <person name="Hanschen E.R."/>
            <person name="Marriage T.N."/>
            <person name="Ferris P.J."/>
            <person name="Hamaji T."/>
            <person name="Toyoda A."/>
            <person name="Fujiyama A."/>
            <person name="Neme R."/>
            <person name="Noguchi H."/>
            <person name="Minakuchi Y."/>
            <person name="Suzuki M."/>
            <person name="Kawai-Toyooka H."/>
            <person name="Smith D.R."/>
            <person name="Sparks H."/>
            <person name="Anderson J."/>
            <person name="Bakaric R."/>
            <person name="Luria V."/>
            <person name="Karger A."/>
            <person name="Kirschner M.W."/>
            <person name="Durand P.M."/>
            <person name="Michod R.E."/>
            <person name="Nozaki H."/>
            <person name="Olson B.J."/>
        </authorList>
    </citation>
    <scope>NUCLEOTIDE SEQUENCE [LARGE SCALE GENOMIC DNA]</scope>
    <source>
        <strain evidence="3">NIES-2863</strain>
    </source>
</reference>
<sequence>MDATLLAKRRPACPGTEDPLPTPPLQPPPNSNRASAFTRLGYRLRLRSLLLGLGVWSWGSSLVGRTWDTLVSLLEEALFE</sequence>
<dbReference type="EMBL" id="LSYV01000027">
    <property type="protein sequence ID" value="KXZ48573.1"/>
    <property type="molecule type" value="Genomic_DNA"/>
</dbReference>
<proteinExistence type="predicted"/>
<dbReference type="Proteomes" id="UP000075714">
    <property type="component" value="Unassembled WGS sequence"/>
</dbReference>
<evidence type="ECO:0000256" key="1">
    <source>
        <dbReference type="SAM" id="MobiDB-lite"/>
    </source>
</evidence>
<accession>A0A150GFK7</accession>
<evidence type="ECO:0000313" key="2">
    <source>
        <dbReference type="EMBL" id="KXZ48573.1"/>
    </source>
</evidence>
<organism evidence="2 3">
    <name type="scientific">Gonium pectorale</name>
    <name type="common">Green alga</name>
    <dbReference type="NCBI Taxonomy" id="33097"/>
    <lineage>
        <taxon>Eukaryota</taxon>
        <taxon>Viridiplantae</taxon>
        <taxon>Chlorophyta</taxon>
        <taxon>core chlorophytes</taxon>
        <taxon>Chlorophyceae</taxon>
        <taxon>CS clade</taxon>
        <taxon>Chlamydomonadales</taxon>
        <taxon>Volvocaceae</taxon>
        <taxon>Gonium</taxon>
    </lineage>
</organism>
<feature type="compositionally biased region" description="Pro residues" evidence="1">
    <location>
        <begin position="20"/>
        <end position="30"/>
    </location>
</feature>
<gene>
    <name evidence="2" type="ORF">GPECTOR_26g476</name>
</gene>
<keyword evidence="3" id="KW-1185">Reference proteome</keyword>
<comment type="caution">
    <text evidence="2">The sequence shown here is derived from an EMBL/GenBank/DDBJ whole genome shotgun (WGS) entry which is preliminary data.</text>
</comment>